<evidence type="ECO:0000313" key="2">
    <source>
        <dbReference type="Proteomes" id="UP000317977"/>
    </source>
</evidence>
<dbReference type="AlphaFoldDB" id="A0A5C6EDD4"/>
<evidence type="ECO:0008006" key="3">
    <source>
        <dbReference type="Google" id="ProtNLM"/>
    </source>
</evidence>
<dbReference type="GO" id="GO:0004803">
    <property type="term" value="F:transposase activity"/>
    <property type="evidence" value="ECO:0007669"/>
    <property type="project" value="InterPro"/>
</dbReference>
<dbReference type="InterPro" id="IPR002514">
    <property type="entry name" value="Transposase_8"/>
</dbReference>
<name>A0A5C6EDD4_9BACT</name>
<sequence>MNKRRTFNRDFRLAAVKKITEQGMSYAAVVKALDIRETVLR</sequence>
<accession>A0A5C6EDD4</accession>
<dbReference type="EMBL" id="SJPX01000006">
    <property type="protein sequence ID" value="TWU46640.1"/>
    <property type="molecule type" value="Genomic_DNA"/>
</dbReference>
<reference evidence="1 2" key="1">
    <citation type="submission" date="2019-02" db="EMBL/GenBank/DDBJ databases">
        <title>Deep-cultivation of Planctomycetes and their phenomic and genomic characterization uncovers novel biology.</title>
        <authorList>
            <person name="Wiegand S."/>
            <person name="Jogler M."/>
            <person name="Boedeker C."/>
            <person name="Pinto D."/>
            <person name="Vollmers J."/>
            <person name="Rivas-Marin E."/>
            <person name="Kohn T."/>
            <person name="Peeters S.H."/>
            <person name="Heuer A."/>
            <person name="Rast P."/>
            <person name="Oberbeckmann S."/>
            <person name="Bunk B."/>
            <person name="Jeske O."/>
            <person name="Meyerdierks A."/>
            <person name="Storesund J.E."/>
            <person name="Kallscheuer N."/>
            <person name="Luecker S."/>
            <person name="Lage O.M."/>
            <person name="Pohl T."/>
            <person name="Merkel B.J."/>
            <person name="Hornburger P."/>
            <person name="Mueller R.-W."/>
            <person name="Bruemmer F."/>
            <person name="Labrenz M."/>
            <person name="Spormann A.M."/>
            <person name="Op Den Camp H."/>
            <person name="Overmann J."/>
            <person name="Amann R."/>
            <person name="Jetten M.S.M."/>
            <person name="Mascher T."/>
            <person name="Medema M.H."/>
            <person name="Devos D.P."/>
            <person name="Kaster A.-K."/>
            <person name="Ovreas L."/>
            <person name="Rohde M."/>
            <person name="Galperin M.Y."/>
            <person name="Jogler C."/>
        </authorList>
    </citation>
    <scope>NUCLEOTIDE SEQUENCE [LARGE SCALE GENOMIC DNA]</scope>
    <source>
        <strain evidence="1 2">Poly59</strain>
    </source>
</reference>
<dbReference type="Proteomes" id="UP000317977">
    <property type="component" value="Unassembled WGS sequence"/>
</dbReference>
<comment type="caution">
    <text evidence="1">The sequence shown here is derived from an EMBL/GenBank/DDBJ whole genome shotgun (WGS) entry which is preliminary data.</text>
</comment>
<evidence type="ECO:0000313" key="1">
    <source>
        <dbReference type="EMBL" id="TWU46640.1"/>
    </source>
</evidence>
<organism evidence="1 2">
    <name type="scientific">Rubripirellula reticaptiva</name>
    <dbReference type="NCBI Taxonomy" id="2528013"/>
    <lineage>
        <taxon>Bacteria</taxon>
        <taxon>Pseudomonadati</taxon>
        <taxon>Planctomycetota</taxon>
        <taxon>Planctomycetia</taxon>
        <taxon>Pirellulales</taxon>
        <taxon>Pirellulaceae</taxon>
        <taxon>Rubripirellula</taxon>
    </lineage>
</organism>
<dbReference type="GO" id="GO:0003677">
    <property type="term" value="F:DNA binding"/>
    <property type="evidence" value="ECO:0007669"/>
    <property type="project" value="InterPro"/>
</dbReference>
<dbReference type="GO" id="GO:0006313">
    <property type="term" value="P:DNA transposition"/>
    <property type="evidence" value="ECO:0007669"/>
    <property type="project" value="InterPro"/>
</dbReference>
<keyword evidence="2" id="KW-1185">Reference proteome</keyword>
<proteinExistence type="predicted"/>
<gene>
    <name evidence="1" type="ORF">Poly59_56130</name>
</gene>
<protein>
    <recommendedName>
        <fullName evidence="3">Transposase</fullName>
    </recommendedName>
</protein>
<dbReference type="Pfam" id="PF01527">
    <property type="entry name" value="HTH_Tnp_1"/>
    <property type="match status" value="1"/>
</dbReference>